<dbReference type="SUPFAM" id="SSF53218">
    <property type="entry name" value="Molybdenum cofactor biosynthesis proteins"/>
    <property type="match status" value="1"/>
</dbReference>
<evidence type="ECO:0000256" key="3">
    <source>
        <dbReference type="ARBA" id="ARBA00005046"/>
    </source>
</evidence>
<dbReference type="InterPro" id="IPR038987">
    <property type="entry name" value="MoeA-like"/>
</dbReference>
<dbReference type="EMBL" id="SZYH01000001">
    <property type="protein sequence ID" value="TKV69439.1"/>
    <property type="molecule type" value="Genomic_DNA"/>
</dbReference>
<keyword evidence="5 11" id="KW-0500">Molybdenum</keyword>
<reference evidence="13 14" key="1">
    <citation type="submission" date="2019-05" db="EMBL/GenBank/DDBJ databases">
        <title>Marinobacter panjinensis sp. nov., a moderately halophilic bacterium isolated from sea tidal flat environment.</title>
        <authorList>
            <person name="Yang W."/>
            <person name="An M."/>
            <person name="He W."/>
            <person name="Luo X."/>
            <person name="Zhu L."/>
            <person name="Chen G."/>
            <person name="Zhang Y."/>
            <person name="Wang Y."/>
        </authorList>
    </citation>
    <scope>NUCLEOTIDE SEQUENCE [LARGE SCALE GENOMIC DNA]</scope>
    <source>
        <strain evidence="13 14">PJ-16</strain>
    </source>
</reference>
<evidence type="ECO:0000259" key="12">
    <source>
        <dbReference type="SMART" id="SM00852"/>
    </source>
</evidence>
<keyword evidence="9 11" id="KW-0501">Molybdenum cofactor biosynthesis</keyword>
<dbReference type="InterPro" id="IPR036135">
    <property type="entry name" value="MoeA_linker/N_sf"/>
</dbReference>
<comment type="catalytic activity">
    <reaction evidence="10">
        <text>adenylyl-molybdopterin + molybdate = Mo-molybdopterin + AMP + H(+)</text>
        <dbReference type="Rhea" id="RHEA:35047"/>
        <dbReference type="ChEBI" id="CHEBI:15378"/>
        <dbReference type="ChEBI" id="CHEBI:36264"/>
        <dbReference type="ChEBI" id="CHEBI:62727"/>
        <dbReference type="ChEBI" id="CHEBI:71302"/>
        <dbReference type="ChEBI" id="CHEBI:456215"/>
        <dbReference type="EC" id="2.10.1.1"/>
    </reaction>
</comment>
<name>A0A4U6R6V0_9GAMM</name>
<evidence type="ECO:0000256" key="5">
    <source>
        <dbReference type="ARBA" id="ARBA00022505"/>
    </source>
</evidence>
<dbReference type="FunFam" id="3.40.980.10:FF:000004">
    <property type="entry name" value="Molybdopterin molybdenumtransferase"/>
    <property type="match status" value="1"/>
</dbReference>
<gene>
    <name evidence="13" type="ORF">FDP08_15665</name>
</gene>
<dbReference type="EC" id="2.10.1.1" evidence="11"/>
<sequence length="404" mass="42178">MASSDLIPVDDAIDHLLARAHPVAQTQTVALAESLDRVLARDYTVPADVPPADNSAVDGYAVRAGDLSSEAVLQVSGRVAAGQAPGSLQPGTAVRIFTGSEIPEGADSVVMQERVTVTDGGITINATVSEGQNIRRQGQDLSRGELALAKGTRIRPQEMGLLGSMGVAEVTVYAKLKVAILNTGDELVAPGQPLAPGQIYNSNQFTLLGLLAKAGCDVSLCETLADTREATGSTLKRAAAESDLIITTGGVSVGEEDHVRAVLEESGDLSLWRMASKPGKPLAFGAMDGTPVLGLPGNPAAVLVTFMVVGMPFIRACQGREGVTIHGERMPAGFSIEKPSIRREYVRARKSLGDDGPVIMAYPNQSSGVLSSACWADGLAVVPENQTIGQGDIISYYSFAELLE</sequence>
<dbReference type="Proteomes" id="UP000308488">
    <property type="component" value="Unassembled WGS sequence"/>
</dbReference>
<dbReference type="RefSeq" id="WP_137437051.1">
    <property type="nucleotide sequence ID" value="NZ_SZYH01000001.1"/>
</dbReference>
<dbReference type="InterPro" id="IPR005110">
    <property type="entry name" value="MoeA_linker/N"/>
</dbReference>
<dbReference type="GO" id="GO:0006777">
    <property type="term" value="P:Mo-molybdopterin cofactor biosynthetic process"/>
    <property type="evidence" value="ECO:0007669"/>
    <property type="project" value="UniProtKB-UniRule"/>
</dbReference>
<evidence type="ECO:0000256" key="7">
    <source>
        <dbReference type="ARBA" id="ARBA00022723"/>
    </source>
</evidence>
<keyword evidence="7 11" id="KW-0479">Metal-binding</keyword>
<keyword evidence="8 11" id="KW-0460">Magnesium</keyword>
<dbReference type="Pfam" id="PF00994">
    <property type="entry name" value="MoCF_biosynth"/>
    <property type="match status" value="1"/>
</dbReference>
<dbReference type="SMART" id="SM00852">
    <property type="entry name" value="MoCF_biosynth"/>
    <property type="match status" value="1"/>
</dbReference>
<comment type="pathway">
    <text evidence="3 11">Cofactor biosynthesis; molybdopterin biosynthesis.</text>
</comment>
<dbReference type="Gene3D" id="2.40.340.10">
    <property type="entry name" value="MoeA, C-terminal, domain IV"/>
    <property type="match status" value="1"/>
</dbReference>
<dbReference type="Pfam" id="PF03454">
    <property type="entry name" value="MoeA_C"/>
    <property type="match status" value="1"/>
</dbReference>
<organism evidence="13 14">
    <name type="scientific">Marinobacter panjinensis</name>
    <dbReference type="NCBI Taxonomy" id="2576384"/>
    <lineage>
        <taxon>Bacteria</taxon>
        <taxon>Pseudomonadati</taxon>
        <taxon>Pseudomonadota</taxon>
        <taxon>Gammaproteobacteria</taxon>
        <taxon>Pseudomonadales</taxon>
        <taxon>Marinobacteraceae</taxon>
        <taxon>Marinobacter</taxon>
    </lineage>
</organism>
<dbReference type="NCBIfam" id="NF045515">
    <property type="entry name" value="Glp_gephyrin"/>
    <property type="match status" value="1"/>
</dbReference>
<dbReference type="InterPro" id="IPR005111">
    <property type="entry name" value="MoeA_C_domain_IV"/>
</dbReference>
<proteinExistence type="inferred from homology"/>
<dbReference type="GO" id="GO:0005829">
    <property type="term" value="C:cytosol"/>
    <property type="evidence" value="ECO:0007669"/>
    <property type="project" value="TreeGrafter"/>
</dbReference>
<comment type="similarity">
    <text evidence="4 11">Belongs to the MoeA family.</text>
</comment>
<dbReference type="Pfam" id="PF03453">
    <property type="entry name" value="MoeA_N"/>
    <property type="match status" value="1"/>
</dbReference>
<evidence type="ECO:0000256" key="9">
    <source>
        <dbReference type="ARBA" id="ARBA00023150"/>
    </source>
</evidence>
<evidence type="ECO:0000313" key="14">
    <source>
        <dbReference type="Proteomes" id="UP000308488"/>
    </source>
</evidence>
<evidence type="ECO:0000256" key="10">
    <source>
        <dbReference type="ARBA" id="ARBA00047317"/>
    </source>
</evidence>
<keyword evidence="14" id="KW-1185">Reference proteome</keyword>
<protein>
    <recommendedName>
        <fullName evidence="11">Molybdopterin molybdenumtransferase</fullName>
        <ecNumber evidence="11">2.10.1.1</ecNumber>
    </recommendedName>
</protein>
<dbReference type="Gene3D" id="3.40.980.10">
    <property type="entry name" value="MoaB/Mog-like domain"/>
    <property type="match status" value="1"/>
</dbReference>
<dbReference type="InterPro" id="IPR001453">
    <property type="entry name" value="MoaB/Mog_dom"/>
</dbReference>
<evidence type="ECO:0000313" key="13">
    <source>
        <dbReference type="EMBL" id="TKV69439.1"/>
    </source>
</evidence>
<comment type="function">
    <text evidence="2 11">Catalyzes the insertion of molybdate into adenylated molybdopterin with the concomitant release of AMP.</text>
</comment>
<evidence type="ECO:0000256" key="8">
    <source>
        <dbReference type="ARBA" id="ARBA00022842"/>
    </source>
</evidence>
<feature type="domain" description="MoaB/Mog" evidence="12">
    <location>
        <begin position="179"/>
        <end position="316"/>
    </location>
</feature>
<dbReference type="PANTHER" id="PTHR10192:SF5">
    <property type="entry name" value="GEPHYRIN"/>
    <property type="match status" value="1"/>
</dbReference>
<evidence type="ECO:0000256" key="4">
    <source>
        <dbReference type="ARBA" id="ARBA00010763"/>
    </source>
</evidence>
<dbReference type="AlphaFoldDB" id="A0A4U6R6V0"/>
<dbReference type="OrthoDB" id="9804758at2"/>
<dbReference type="NCBIfam" id="TIGR00177">
    <property type="entry name" value="molyb_syn"/>
    <property type="match status" value="1"/>
</dbReference>
<evidence type="ECO:0000256" key="11">
    <source>
        <dbReference type="RuleBase" id="RU365090"/>
    </source>
</evidence>
<accession>A0A4U6R6V0</accession>
<dbReference type="GO" id="GO:0061599">
    <property type="term" value="F:molybdopterin molybdotransferase activity"/>
    <property type="evidence" value="ECO:0007669"/>
    <property type="project" value="UniProtKB-UniRule"/>
</dbReference>
<evidence type="ECO:0000256" key="6">
    <source>
        <dbReference type="ARBA" id="ARBA00022679"/>
    </source>
</evidence>
<dbReference type="InterPro" id="IPR036425">
    <property type="entry name" value="MoaB/Mog-like_dom_sf"/>
</dbReference>
<evidence type="ECO:0000256" key="2">
    <source>
        <dbReference type="ARBA" id="ARBA00002901"/>
    </source>
</evidence>
<dbReference type="GO" id="GO:0046872">
    <property type="term" value="F:metal ion binding"/>
    <property type="evidence" value="ECO:0007669"/>
    <property type="project" value="UniProtKB-UniRule"/>
</dbReference>
<dbReference type="SUPFAM" id="SSF63867">
    <property type="entry name" value="MoeA C-terminal domain-like"/>
    <property type="match status" value="1"/>
</dbReference>
<comment type="cofactor">
    <cofactor evidence="1 11">
        <name>Mg(2+)</name>
        <dbReference type="ChEBI" id="CHEBI:18420"/>
    </cofactor>
</comment>
<dbReference type="InterPro" id="IPR036688">
    <property type="entry name" value="MoeA_C_domain_IV_sf"/>
</dbReference>
<dbReference type="Gene3D" id="2.170.190.11">
    <property type="entry name" value="Molybdopterin biosynthesis moea protein, domain 3"/>
    <property type="match status" value="1"/>
</dbReference>
<keyword evidence="6 11" id="KW-0808">Transferase</keyword>
<comment type="caution">
    <text evidence="13">The sequence shown here is derived from an EMBL/GenBank/DDBJ whole genome shotgun (WGS) entry which is preliminary data.</text>
</comment>
<dbReference type="Gene3D" id="3.90.105.10">
    <property type="entry name" value="Molybdopterin biosynthesis moea protein, domain 2"/>
    <property type="match status" value="1"/>
</dbReference>
<evidence type="ECO:0000256" key="1">
    <source>
        <dbReference type="ARBA" id="ARBA00001946"/>
    </source>
</evidence>
<dbReference type="CDD" id="cd00887">
    <property type="entry name" value="MoeA"/>
    <property type="match status" value="1"/>
</dbReference>
<dbReference type="SUPFAM" id="SSF63882">
    <property type="entry name" value="MoeA N-terminal region -like"/>
    <property type="match status" value="1"/>
</dbReference>
<dbReference type="UniPathway" id="UPA00344"/>
<dbReference type="PANTHER" id="PTHR10192">
    <property type="entry name" value="MOLYBDOPTERIN BIOSYNTHESIS PROTEIN"/>
    <property type="match status" value="1"/>
</dbReference>